<dbReference type="Proteomes" id="UP001217089">
    <property type="component" value="Unassembled WGS sequence"/>
</dbReference>
<protein>
    <submittedName>
        <fullName evidence="4">Uncharacterized protein</fullName>
    </submittedName>
</protein>
<evidence type="ECO:0000313" key="5">
    <source>
        <dbReference type="Proteomes" id="UP001217089"/>
    </source>
</evidence>
<feature type="signal peptide" evidence="3">
    <location>
        <begin position="1"/>
        <end position="18"/>
    </location>
</feature>
<keyword evidence="2" id="KW-0378">Hydrolase</keyword>
<evidence type="ECO:0000313" key="4">
    <source>
        <dbReference type="EMBL" id="KAJ8308162.1"/>
    </source>
</evidence>
<dbReference type="InterPro" id="IPR000407">
    <property type="entry name" value="GDA1_CD39_NTPase"/>
</dbReference>
<feature type="chain" id="PRO_5046615596" evidence="3">
    <location>
        <begin position="19"/>
        <end position="460"/>
    </location>
</feature>
<comment type="similarity">
    <text evidence="1">Belongs to the GDA1/CD39 NTPase family.</text>
</comment>
<dbReference type="PANTHER" id="PTHR11782:SF83">
    <property type="entry name" value="GUANOSINE-DIPHOSPHATASE"/>
    <property type="match status" value="1"/>
</dbReference>
<dbReference type="PANTHER" id="PTHR11782">
    <property type="entry name" value="ADENOSINE/GUANOSINE DIPHOSPHATASE"/>
    <property type="match status" value="1"/>
</dbReference>
<keyword evidence="3" id="KW-0732">Signal</keyword>
<evidence type="ECO:0000256" key="2">
    <source>
        <dbReference type="ARBA" id="ARBA00022801"/>
    </source>
</evidence>
<gene>
    <name evidence="4" type="ORF">KUTeg_013036</name>
</gene>
<dbReference type="Gene3D" id="3.30.420.40">
    <property type="match status" value="1"/>
</dbReference>
<keyword evidence="5" id="KW-1185">Reference proteome</keyword>
<evidence type="ECO:0000256" key="1">
    <source>
        <dbReference type="ARBA" id="ARBA00009283"/>
    </source>
</evidence>
<reference evidence="4 5" key="1">
    <citation type="submission" date="2022-12" db="EMBL/GenBank/DDBJ databases">
        <title>Chromosome-level genome of Tegillarca granosa.</title>
        <authorList>
            <person name="Kim J."/>
        </authorList>
    </citation>
    <scope>NUCLEOTIDE SEQUENCE [LARGE SCALE GENOMIC DNA]</scope>
    <source>
        <strain evidence="4">Teg-2019</strain>
        <tissue evidence="4">Adductor muscle</tissue>
    </source>
</reference>
<evidence type="ECO:0000256" key="3">
    <source>
        <dbReference type="SAM" id="SignalP"/>
    </source>
</evidence>
<proteinExistence type="inferred from homology"/>
<name>A0ABQ9EW03_TEGGR</name>
<accession>A0ABQ9EW03</accession>
<dbReference type="EMBL" id="JARBDR010000657">
    <property type="protein sequence ID" value="KAJ8308162.1"/>
    <property type="molecule type" value="Genomic_DNA"/>
</dbReference>
<organism evidence="4 5">
    <name type="scientific">Tegillarca granosa</name>
    <name type="common">Malaysian cockle</name>
    <name type="synonym">Anadara granosa</name>
    <dbReference type="NCBI Taxonomy" id="220873"/>
    <lineage>
        <taxon>Eukaryota</taxon>
        <taxon>Metazoa</taxon>
        <taxon>Spiralia</taxon>
        <taxon>Lophotrochozoa</taxon>
        <taxon>Mollusca</taxon>
        <taxon>Bivalvia</taxon>
        <taxon>Autobranchia</taxon>
        <taxon>Pteriomorphia</taxon>
        <taxon>Arcoida</taxon>
        <taxon>Arcoidea</taxon>
        <taxon>Arcidae</taxon>
        <taxon>Tegillarca</taxon>
    </lineage>
</organism>
<sequence length="460" mass="51421">MGTFVLVLWSMITIPSYAIGSIAHWRYGVLLDAGSSSSKLKVYKWPQRSSTSEVLKLELILNEKFRPSISKYVENGQLDQLPSYLAKMVNRAKTLVPSNLHKKSPIFLMATAGLRVLSTQHARSLMEAARSFLANKSNNPFEYSPQGVRIISGEEEGVYAWISTNYLMNYFGSNKAPSQAYGILEMGGGSTQIVFLPDGPLLANMFRVRIAGAIYSLYAHSYLFYGQDLMTLRINRYLYDQDQNVKEIVNPCMLIGDNSTYTDEDTAVTVIVRGGGNPSLCLTLLEYFLQSADKDMCYPKPCAIGQTYQPPVGTDIFYAISAFYYAPNALKVLGNSKRLRIEYLNETAHTYCRKNLSQAVIDNDVSPQYASGYCMMGLYIPTLITSAYGFPKNTTKIYIADKIGNQAVDWAMGAMLYEIESIDNSVFINTCPEVSRSSEHRSRTVIVIISIFITNILVTR</sequence>
<dbReference type="CDD" id="cd24003">
    <property type="entry name" value="ASKHA_NBD_GDA1_CD39_NTPase"/>
    <property type="match status" value="1"/>
</dbReference>
<dbReference type="Gene3D" id="3.30.420.150">
    <property type="entry name" value="Exopolyphosphatase. Domain 2"/>
    <property type="match status" value="1"/>
</dbReference>
<comment type="caution">
    <text evidence="4">The sequence shown here is derived from an EMBL/GenBank/DDBJ whole genome shotgun (WGS) entry which is preliminary data.</text>
</comment>
<dbReference type="Pfam" id="PF01150">
    <property type="entry name" value="GDA1_CD39"/>
    <property type="match status" value="1"/>
</dbReference>